<dbReference type="AlphaFoldDB" id="A0A1J4JE05"/>
<evidence type="ECO:0000313" key="2">
    <source>
        <dbReference type="Proteomes" id="UP000179807"/>
    </source>
</evidence>
<protein>
    <submittedName>
        <fullName evidence="1">Uncharacterized protein</fullName>
    </submittedName>
</protein>
<reference evidence="1" key="1">
    <citation type="submission" date="2016-10" db="EMBL/GenBank/DDBJ databases">
        <authorList>
            <person name="Benchimol M."/>
            <person name="Almeida L.G."/>
            <person name="Vasconcelos A.T."/>
            <person name="Perreira-Neves A."/>
            <person name="Rosa I.A."/>
            <person name="Tasca T."/>
            <person name="Bogo M.R."/>
            <person name="de Souza W."/>
        </authorList>
    </citation>
    <scope>NUCLEOTIDE SEQUENCE [LARGE SCALE GENOMIC DNA]</scope>
    <source>
        <strain evidence="1">K</strain>
    </source>
</reference>
<proteinExistence type="predicted"/>
<dbReference type="Proteomes" id="UP000179807">
    <property type="component" value="Unassembled WGS sequence"/>
</dbReference>
<dbReference type="EMBL" id="MLAK01001123">
    <property type="protein sequence ID" value="OHS97336.1"/>
    <property type="molecule type" value="Genomic_DNA"/>
</dbReference>
<dbReference type="GeneID" id="94845566"/>
<dbReference type="OrthoDB" id="10596211at2759"/>
<comment type="caution">
    <text evidence="1">The sequence shown here is derived from an EMBL/GenBank/DDBJ whole genome shotgun (WGS) entry which is preliminary data.</text>
</comment>
<organism evidence="1 2">
    <name type="scientific">Tritrichomonas foetus</name>
    <dbReference type="NCBI Taxonomy" id="1144522"/>
    <lineage>
        <taxon>Eukaryota</taxon>
        <taxon>Metamonada</taxon>
        <taxon>Parabasalia</taxon>
        <taxon>Tritrichomonadida</taxon>
        <taxon>Tritrichomonadidae</taxon>
        <taxon>Tritrichomonas</taxon>
    </lineage>
</organism>
<dbReference type="VEuPathDB" id="TrichDB:TRFO_36494"/>
<evidence type="ECO:0000313" key="1">
    <source>
        <dbReference type="EMBL" id="OHS97336.1"/>
    </source>
</evidence>
<dbReference type="RefSeq" id="XP_068350473.1">
    <property type="nucleotide sequence ID" value="XM_068510862.1"/>
</dbReference>
<sequence length="215" mass="25140">MIINFFWAFRIFTESPSFIFPLYQVDMDIMKKYPLPSLASNSTQDFTTTTTSTTENTISKTFIPFINDENSSSDETPIMSFSQFFDDENEFTSDPDNEESVESSPCVDIDIHKYSSQIKQNDDENRSNIRRLSGFDYEKSYAYNYLCTKFGGRPAFNELKSIATILQEHLNLRLDRAASRRKKVLIKWFDENIVVIKPFIELYMVVTKYDEEDDN</sequence>
<keyword evidence="2" id="KW-1185">Reference proteome</keyword>
<accession>A0A1J4JE05</accession>
<gene>
    <name evidence="1" type="ORF">TRFO_36494</name>
</gene>
<name>A0A1J4JE05_9EUKA</name>